<dbReference type="EMBL" id="JAOTLW010000013">
    <property type="protein sequence ID" value="MDI5832529.1"/>
    <property type="molecule type" value="Genomic_DNA"/>
</dbReference>
<reference evidence="1 2" key="1">
    <citation type="submission" date="2022-09" db="EMBL/GenBank/DDBJ databases">
        <title>The outer-membrane cytochrome OmcA is essential for infection of Shewanella oneidensis by a zebrafish-associated bacteriophage.</title>
        <authorList>
            <person name="Grenfell A.W."/>
            <person name="Intile P."/>
            <person name="Mcfarlane J."/>
            <person name="Leung D."/>
            <person name="Abdalla K."/>
            <person name="Wold M."/>
            <person name="Kees E."/>
            <person name="Gralnick J."/>
        </authorList>
    </citation>
    <scope>NUCLEOTIDE SEQUENCE [LARGE SCALE GENOMIC DNA]</scope>
    <source>
        <strain evidence="1 2">NF-5</strain>
    </source>
</reference>
<proteinExistence type="predicted"/>
<comment type="caution">
    <text evidence="1">The sequence shown here is derived from an EMBL/GenBank/DDBJ whole genome shotgun (WGS) entry which is preliminary data.</text>
</comment>
<dbReference type="RefSeq" id="WP_282679494.1">
    <property type="nucleotide sequence ID" value="NZ_CP106875.1"/>
</dbReference>
<accession>A0ABT6UGZ1</accession>
<protein>
    <submittedName>
        <fullName evidence="1">Uncharacterized protein</fullName>
    </submittedName>
</protein>
<gene>
    <name evidence="1" type="ORF">ODY93_13200</name>
</gene>
<dbReference type="Proteomes" id="UP001159075">
    <property type="component" value="Unassembled WGS sequence"/>
</dbReference>
<name>A0ABT6UGZ1_9GAMM</name>
<keyword evidence="2" id="KW-1185">Reference proteome</keyword>
<organism evidence="1 2">
    <name type="scientific">Shewanella xiamenensis</name>
    <dbReference type="NCBI Taxonomy" id="332186"/>
    <lineage>
        <taxon>Bacteria</taxon>
        <taxon>Pseudomonadati</taxon>
        <taxon>Pseudomonadota</taxon>
        <taxon>Gammaproteobacteria</taxon>
        <taxon>Alteromonadales</taxon>
        <taxon>Shewanellaceae</taxon>
        <taxon>Shewanella</taxon>
    </lineage>
</organism>
<evidence type="ECO:0000313" key="2">
    <source>
        <dbReference type="Proteomes" id="UP001159075"/>
    </source>
</evidence>
<sequence>MSNLAISQSQQNYITKLMATCDPKALPSSAYWDIRAEFQINSGSGKLMLLSDCNSSLYVHSRPDVARNMAAEMFDCWDIKVTPIDSAKVTIKGWNFGKQSDKRYMSPTSEGCLYVTVESSGVMINGLRWLEKMEFKIFIVGIHCEQSALNCIKSVASEKLISAMDAFFN</sequence>
<evidence type="ECO:0000313" key="1">
    <source>
        <dbReference type="EMBL" id="MDI5832529.1"/>
    </source>
</evidence>